<feature type="transmembrane region" description="Helical" evidence="7">
    <location>
        <begin position="178"/>
        <end position="200"/>
    </location>
</feature>
<evidence type="ECO:0000256" key="5">
    <source>
        <dbReference type="ARBA" id="ARBA00023136"/>
    </source>
</evidence>
<dbReference type="AlphaFoldDB" id="A0A370U778"/>
<dbReference type="InterPro" id="IPR047055">
    <property type="entry name" value="MotA-like"/>
</dbReference>
<keyword evidence="6" id="KW-0653">Protein transport</keyword>
<organism evidence="9 10">
    <name type="scientific">Marinomonas piezotolerans</name>
    <dbReference type="NCBI Taxonomy" id="2213058"/>
    <lineage>
        <taxon>Bacteria</taxon>
        <taxon>Pseudomonadati</taxon>
        <taxon>Pseudomonadota</taxon>
        <taxon>Gammaproteobacteria</taxon>
        <taxon>Oceanospirillales</taxon>
        <taxon>Oceanospirillaceae</taxon>
        <taxon>Marinomonas</taxon>
    </lineage>
</organism>
<gene>
    <name evidence="9" type="ORF">DN730_12885</name>
</gene>
<proteinExistence type="inferred from homology"/>
<evidence type="ECO:0000256" key="2">
    <source>
        <dbReference type="ARBA" id="ARBA00022475"/>
    </source>
</evidence>
<keyword evidence="4 7" id="KW-1133">Transmembrane helix</keyword>
<dbReference type="GO" id="GO:0015031">
    <property type="term" value="P:protein transport"/>
    <property type="evidence" value="ECO:0007669"/>
    <property type="project" value="UniProtKB-KW"/>
</dbReference>
<keyword evidence="9" id="KW-0969">Cilium</keyword>
<dbReference type="OrthoDB" id="9806929at2"/>
<evidence type="ECO:0000256" key="1">
    <source>
        <dbReference type="ARBA" id="ARBA00004651"/>
    </source>
</evidence>
<dbReference type="RefSeq" id="WP_115468555.1">
    <property type="nucleotide sequence ID" value="NZ_QKRA01000006.1"/>
</dbReference>
<feature type="transmembrane region" description="Helical" evidence="7">
    <location>
        <begin position="29"/>
        <end position="49"/>
    </location>
</feature>
<name>A0A370U778_9GAMM</name>
<reference evidence="9 10" key="1">
    <citation type="submission" date="2018-06" db="EMBL/GenBank/DDBJ databases">
        <title>Marinomonas sp. YLB-05 draft genome sequence.</title>
        <authorList>
            <person name="Yu L."/>
            <person name="Tang X."/>
        </authorList>
    </citation>
    <scope>NUCLEOTIDE SEQUENCE [LARGE SCALE GENOMIC DNA]</scope>
    <source>
        <strain evidence="9 10">YLB-05</strain>
    </source>
</reference>
<comment type="caution">
    <text evidence="9">The sequence shown here is derived from an EMBL/GenBank/DDBJ whole genome shotgun (WGS) entry which is preliminary data.</text>
</comment>
<sequence>MDLLTLGGLIVAFCSVFLANWLGGGEVVLLLNLPSAIIVIVGSLGAALVQSSVSEALAALKLLRWSLFPPSFDLEGSRQTINRLALKARRLSIIALEDDIKALNHGFATRALQMAVDGTDPELLADRLHDEASRIRDRRASCVSFLESIGGYAPTLGIMGSVLGLIQAMANLDSPEALGHGIAVAFVSTLYGQGFANLVVFPICRKLYRYVDQELLSNQMFIDGIHGIATGKHPQRLDLELGGYEQL</sequence>
<dbReference type="EMBL" id="QKRA01000006">
    <property type="protein sequence ID" value="RDL43637.1"/>
    <property type="molecule type" value="Genomic_DNA"/>
</dbReference>
<dbReference type="NCBIfam" id="NF006583">
    <property type="entry name" value="PRK09109.1"/>
    <property type="match status" value="1"/>
</dbReference>
<keyword evidence="9" id="KW-0282">Flagellum</keyword>
<comment type="similarity">
    <text evidence="6">Belongs to the exbB/tolQ family.</text>
</comment>
<keyword evidence="9" id="KW-0966">Cell projection</keyword>
<evidence type="ECO:0000256" key="6">
    <source>
        <dbReference type="RuleBase" id="RU004057"/>
    </source>
</evidence>
<evidence type="ECO:0000259" key="8">
    <source>
        <dbReference type="Pfam" id="PF01618"/>
    </source>
</evidence>
<dbReference type="PANTHER" id="PTHR30433">
    <property type="entry name" value="CHEMOTAXIS PROTEIN MOTA"/>
    <property type="match status" value="1"/>
</dbReference>
<feature type="domain" description="MotA/TolQ/ExbB proton channel" evidence="8">
    <location>
        <begin position="103"/>
        <end position="217"/>
    </location>
</feature>
<keyword evidence="5 7" id="KW-0472">Membrane</keyword>
<dbReference type="PANTHER" id="PTHR30433:SF3">
    <property type="entry name" value="MOTILITY PROTEIN A"/>
    <property type="match status" value="1"/>
</dbReference>
<evidence type="ECO:0000256" key="4">
    <source>
        <dbReference type="ARBA" id="ARBA00022989"/>
    </source>
</evidence>
<evidence type="ECO:0000313" key="9">
    <source>
        <dbReference type="EMBL" id="RDL43637.1"/>
    </source>
</evidence>
<accession>A0A370U778</accession>
<evidence type="ECO:0000256" key="3">
    <source>
        <dbReference type="ARBA" id="ARBA00022692"/>
    </source>
</evidence>
<protein>
    <submittedName>
        <fullName evidence="9">Flagellar motor protein</fullName>
    </submittedName>
</protein>
<keyword evidence="10" id="KW-1185">Reference proteome</keyword>
<dbReference type="GO" id="GO:0005886">
    <property type="term" value="C:plasma membrane"/>
    <property type="evidence" value="ECO:0007669"/>
    <property type="project" value="UniProtKB-SubCell"/>
</dbReference>
<dbReference type="InterPro" id="IPR002898">
    <property type="entry name" value="MotA_ExbB_proton_chnl"/>
</dbReference>
<dbReference type="GO" id="GO:0006935">
    <property type="term" value="P:chemotaxis"/>
    <property type="evidence" value="ECO:0007669"/>
    <property type="project" value="InterPro"/>
</dbReference>
<dbReference type="Pfam" id="PF01618">
    <property type="entry name" value="MotA_ExbB"/>
    <property type="match status" value="1"/>
</dbReference>
<dbReference type="Proteomes" id="UP000254326">
    <property type="component" value="Unassembled WGS sequence"/>
</dbReference>
<dbReference type="GO" id="GO:0071978">
    <property type="term" value="P:bacterial-type flagellum-dependent swarming motility"/>
    <property type="evidence" value="ECO:0007669"/>
    <property type="project" value="InterPro"/>
</dbReference>
<evidence type="ECO:0000256" key="7">
    <source>
        <dbReference type="SAM" id="Phobius"/>
    </source>
</evidence>
<keyword evidence="2" id="KW-1003">Cell membrane</keyword>
<comment type="subcellular location">
    <subcellularLocation>
        <location evidence="1">Cell membrane</location>
        <topology evidence="1">Multi-pass membrane protein</topology>
    </subcellularLocation>
    <subcellularLocation>
        <location evidence="6">Membrane</location>
        <topology evidence="6">Multi-pass membrane protein</topology>
    </subcellularLocation>
</comment>
<feature type="transmembrane region" description="Helical" evidence="7">
    <location>
        <begin position="143"/>
        <end position="166"/>
    </location>
</feature>
<evidence type="ECO:0000313" key="10">
    <source>
        <dbReference type="Proteomes" id="UP000254326"/>
    </source>
</evidence>
<keyword evidence="6" id="KW-0813">Transport</keyword>
<keyword evidence="3 7" id="KW-0812">Transmembrane</keyword>